<keyword evidence="3" id="KW-0808">Transferase</keyword>
<dbReference type="InterPro" id="IPR043138">
    <property type="entry name" value="GGT_lsub"/>
</dbReference>
<dbReference type="Pfam" id="PF01019">
    <property type="entry name" value="G_glu_transpept"/>
    <property type="match status" value="1"/>
</dbReference>
<protein>
    <submittedName>
        <fullName evidence="3">Gamma-glutamyltransferase</fullName>
        <ecNumber evidence="3">2.3.2.2</ecNumber>
    </submittedName>
</protein>
<sequence length="558" mass="60231">MKARLLLRISLFLTSVLMVGCASTPPAFNQAAIATSHPLATQAGFRALDQGGNAYDAAVAASAVLSVVAPYGAGLGGGSVWLLQRKDSEATVVDAREAAPQNTHQYSALYSQPLERPDQNTQQTSDSNPTSLPKNSPKSAAIPGQPAALAHISRKYAIRPLAANLADAVHIATRGFRANKQYRDYATKRLDALKQQPSSPFLHQGGIPGSRTIIKQPALAATLKQLGRKGHKGFYQGEVANNIIADLKQAGVIWSLQDLNNYNVIERTPISFGYKGSTITTTPPPSYAGITLQQTLKILERFDTSEMSRVEKIDLVSRIMRVTTPEITHWLGDPDFSNLPLEKQSSASYLSFLAADIAEKVPTKLNKDAANTLSPSDAFMPQIVAVDKWGNRVAVSLSMNEPFGSTFTSRSTGVLLNNSLTSFSNNPHSNNTAEPGKRPLSYMNPILAESSDEFTIMAASKGKYTNTALLLAILDYIDKSNNNQAHSIAYHYDTLNEQLLVDLSALSDAEKHTLKEMGHRIQAYPTGHSDLQVIHKDKATGNIEAYSSSTGGGQAVVR</sequence>
<keyword evidence="4" id="KW-1185">Reference proteome</keyword>
<feature type="region of interest" description="Disordered" evidence="1">
    <location>
        <begin position="113"/>
        <end position="143"/>
    </location>
</feature>
<dbReference type="Proteomes" id="UP001164472">
    <property type="component" value="Chromosome"/>
</dbReference>
<evidence type="ECO:0000313" key="3">
    <source>
        <dbReference type="EMBL" id="UZW73944.1"/>
    </source>
</evidence>
<name>A0A9E8HGE4_9ALTE</name>
<feature type="compositionally biased region" description="Polar residues" evidence="1">
    <location>
        <begin position="119"/>
        <end position="138"/>
    </location>
</feature>
<dbReference type="InterPro" id="IPR051792">
    <property type="entry name" value="GGT_bact"/>
</dbReference>
<dbReference type="EMBL" id="CP101527">
    <property type="protein sequence ID" value="UZW73944.1"/>
    <property type="molecule type" value="Genomic_DNA"/>
</dbReference>
<dbReference type="PRINTS" id="PR01210">
    <property type="entry name" value="GGTRANSPTASE"/>
</dbReference>
<keyword evidence="3" id="KW-0012">Acyltransferase</keyword>
<dbReference type="InterPro" id="IPR043137">
    <property type="entry name" value="GGT_ssub_C"/>
</dbReference>
<dbReference type="PANTHER" id="PTHR43199:SF6">
    <property type="entry name" value="GLUTATHIONE HYDROLASE PROENZYME"/>
    <property type="match status" value="1"/>
</dbReference>
<organism evidence="3 4">
    <name type="scientific">Alkalimarinus sediminis</name>
    <dbReference type="NCBI Taxonomy" id="1632866"/>
    <lineage>
        <taxon>Bacteria</taxon>
        <taxon>Pseudomonadati</taxon>
        <taxon>Pseudomonadota</taxon>
        <taxon>Gammaproteobacteria</taxon>
        <taxon>Alteromonadales</taxon>
        <taxon>Alteromonadaceae</taxon>
        <taxon>Alkalimarinus</taxon>
    </lineage>
</organism>
<dbReference type="PANTHER" id="PTHR43199">
    <property type="entry name" value="GLUTATHIONE HYDROLASE"/>
    <property type="match status" value="1"/>
</dbReference>
<dbReference type="RefSeq" id="WP_267267773.1">
    <property type="nucleotide sequence ID" value="NZ_CP101527.1"/>
</dbReference>
<reference evidence="3" key="1">
    <citation type="submission" date="2022-07" db="EMBL/GenBank/DDBJ databases">
        <title>Alkalimarinus sp. nov., isolated from gut of a Alitta virens.</title>
        <authorList>
            <person name="Yang A.I."/>
            <person name="Shin N.-R."/>
        </authorList>
    </citation>
    <scope>NUCLEOTIDE SEQUENCE</scope>
    <source>
        <strain evidence="3">FA028</strain>
    </source>
</reference>
<dbReference type="Gene3D" id="3.60.20.40">
    <property type="match status" value="1"/>
</dbReference>
<keyword evidence="2" id="KW-0732">Signal</keyword>
<proteinExistence type="predicted"/>
<dbReference type="KEGG" id="asem:NNL22_13010"/>
<dbReference type="EC" id="2.3.2.2" evidence="3"/>
<evidence type="ECO:0000256" key="1">
    <source>
        <dbReference type="SAM" id="MobiDB-lite"/>
    </source>
</evidence>
<dbReference type="Gene3D" id="1.10.246.130">
    <property type="match status" value="1"/>
</dbReference>
<dbReference type="PROSITE" id="PS51257">
    <property type="entry name" value="PROKAR_LIPOPROTEIN"/>
    <property type="match status" value="1"/>
</dbReference>
<dbReference type="AlphaFoldDB" id="A0A9E8HGE4"/>
<dbReference type="GO" id="GO:0103068">
    <property type="term" value="F:leukotriene C4 gamma-glutamyl transferase activity"/>
    <property type="evidence" value="ECO:0007669"/>
    <property type="project" value="UniProtKB-EC"/>
</dbReference>
<evidence type="ECO:0000313" key="4">
    <source>
        <dbReference type="Proteomes" id="UP001164472"/>
    </source>
</evidence>
<dbReference type="SUPFAM" id="SSF56235">
    <property type="entry name" value="N-terminal nucleophile aminohydrolases (Ntn hydrolases)"/>
    <property type="match status" value="1"/>
</dbReference>
<dbReference type="InterPro" id="IPR029055">
    <property type="entry name" value="Ntn_hydrolases_N"/>
</dbReference>
<feature type="signal peptide" evidence="2">
    <location>
        <begin position="1"/>
        <end position="22"/>
    </location>
</feature>
<gene>
    <name evidence="3" type="ORF">NNL22_13010</name>
</gene>
<evidence type="ECO:0000256" key="2">
    <source>
        <dbReference type="SAM" id="SignalP"/>
    </source>
</evidence>
<feature type="chain" id="PRO_5038804736" evidence="2">
    <location>
        <begin position="23"/>
        <end position="558"/>
    </location>
</feature>
<accession>A0A9E8HGE4</accession>